<protein>
    <submittedName>
        <fullName evidence="1">Uncharacterized protein</fullName>
    </submittedName>
</protein>
<sequence length="41" mass="4167">MIPYCPGAPCVVSPPLLLCNLCPSVPTSATHKCPSVQPSSA</sequence>
<dbReference type="Proteomes" id="UP001162483">
    <property type="component" value="Unassembled WGS sequence"/>
</dbReference>
<reference evidence="1" key="1">
    <citation type="submission" date="2023-05" db="EMBL/GenBank/DDBJ databases">
        <authorList>
            <person name="Stuckert A."/>
        </authorList>
    </citation>
    <scope>NUCLEOTIDE SEQUENCE</scope>
</reference>
<gene>
    <name evidence="1" type="ORF">SPARVUS_LOCUS16509247</name>
</gene>
<name>A0ABN9HP88_9NEOB</name>
<evidence type="ECO:0000313" key="2">
    <source>
        <dbReference type="Proteomes" id="UP001162483"/>
    </source>
</evidence>
<dbReference type="EMBL" id="CATNWA010021713">
    <property type="protein sequence ID" value="CAI9623624.1"/>
    <property type="molecule type" value="Genomic_DNA"/>
</dbReference>
<feature type="non-terminal residue" evidence="1">
    <location>
        <position position="41"/>
    </location>
</feature>
<proteinExistence type="predicted"/>
<evidence type="ECO:0000313" key="1">
    <source>
        <dbReference type="EMBL" id="CAI9623624.1"/>
    </source>
</evidence>
<keyword evidence="2" id="KW-1185">Reference proteome</keyword>
<comment type="caution">
    <text evidence="1">The sequence shown here is derived from an EMBL/GenBank/DDBJ whole genome shotgun (WGS) entry which is preliminary data.</text>
</comment>
<organism evidence="1 2">
    <name type="scientific">Staurois parvus</name>
    <dbReference type="NCBI Taxonomy" id="386267"/>
    <lineage>
        <taxon>Eukaryota</taxon>
        <taxon>Metazoa</taxon>
        <taxon>Chordata</taxon>
        <taxon>Craniata</taxon>
        <taxon>Vertebrata</taxon>
        <taxon>Euteleostomi</taxon>
        <taxon>Amphibia</taxon>
        <taxon>Batrachia</taxon>
        <taxon>Anura</taxon>
        <taxon>Neobatrachia</taxon>
        <taxon>Ranoidea</taxon>
        <taxon>Ranidae</taxon>
        <taxon>Staurois</taxon>
    </lineage>
</organism>
<accession>A0ABN9HP88</accession>